<name>A0A6G0W8T5_9STRA</name>
<comment type="caution">
    <text evidence="1">The sequence shown here is derived from an EMBL/GenBank/DDBJ whole genome shotgun (WGS) entry which is preliminary data.</text>
</comment>
<evidence type="ECO:0000313" key="1">
    <source>
        <dbReference type="EMBL" id="KAF0723234.1"/>
    </source>
</evidence>
<reference evidence="1 2" key="1">
    <citation type="submission" date="2019-07" db="EMBL/GenBank/DDBJ databases">
        <title>Genomics analysis of Aphanomyces spp. identifies a new class of oomycete effector associated with host adaptation.</title>
        <authorList>
            <person name="Gaulin E."/>
        </authorList>
    </citation>
    <scope>NUCLEOTIDE SEQUENCE [LARGE SCALE GENOMIC DNA]</scope>
    <source>
        <strain evidence="1 2">ATCC 201684</strain>
    </source>
</reference>
<gene>
    <name evidence="1" type="ORF">Ae201684_017851</name>
</gene>
<evidence type="ECO:0000313" key="2">
    <source>
        <dbReference type="Proteomes" id="UP000481153"/>
    </source>
</evidence>
<dbReference type="AlphaFoldDB" id="A0A6G0W8T5"/>
<accession>A0A6G0W8T5</accession>
<proteinExistence type="predicted"/>
<sequence length="234" mass="26283">MVLESISKRNPSNVMSPRHILKTTFGMLESLSWGRLVHDERCITPSCDSINNDPVISILLGEYRPHRVSTLSYVNNNDPVISIFLGDYRHFVSWPSSPSVDRALASHSPSYLRLSMFRLCSTPIHLIVRPTALNDERLLAVVLLLFLTCLTSSVNYPYDGHHGIKPTLRGVSFAHLRLPFYSVIMVCYAGCVGDSCSYCPLGHRCIIQIFLACRHPRTSDFLSHPSFIDNPAHS</sequence>
<dbReference type="Proteomes" id="UP000481153">
    <property type="component" value="Unassembled WGS sequence"/>
</dbReference>
<protein>
    <submittedName>
        <fullName evidence="1">Uncharacterized protein</fullName>
    </submittedName>
</protein>
<organism evidence="1 2">
    <name type="scientific">Aphanomyces euteiches</name>
    <dbReference type="NCBI Taxonomy" id="100861"/>
    <lineage>
        <taxon>Eukaryota</taxon>
        <taxon>Sar</taxon>
        <taxon>Stramenopiles</taxon>
        <taxon>Oomycota</taxon>
        <taxon>Saprolegniomycetes</taxon>
        <taxon>Saprolegniales</taxon>
        <taxon>Verrucalvaceae</taxon>
        <taxon>Aphanomyces</taxon>
    </lineage>
</organism>
<dbReference type="EMBL" id="VJMJ01000313">
    <property type="protein sequence ID" value="KAF0723234.1"/>
    <property type="molecule type" value="Genomic_DNA"/>
</dbReference>
<keyword evidence="2" id="KW-1185">Reference proteome</keyword>